<dbReference type="RefSeq" id="WP_129831687.1">
    <property type="nucleotide sequence ID" value="NZ_CP035704.1"/>
</dbReference>
<evidence type="ECO:0000313" key="2">
    <source>
        <dbReference type="Proteomes" id="UP000291562"/>
    </source>
</evidence>
<dbReference type="InterPro" id="IPR027417">
    <property type="entry name" value="P-loop_NTPase"/>
</dbReference>
<dbReference type="Gene3D" id="3.40.50.300">
    <property type="entry name" value="P-loop containing nucleotide triphosphate hydrolases"/>
    <property type="match status" value="1"/>
</dbReference>
<sequence>MTPRFVGVSGLPRAGSTLLCQLLAEHPQIHSDGHSSPLCSAMLRLRHGISDDEFFLAQLDVDFERVYGQLTAAARGFMGGWYQHCDKDVVIDKNRGWLRNIDYLLHVQPDARLLICVRDLGQIYGSIEAQHQRTILIDFADHTGGQDRYSRADTLFSKEGVIGSSLHAIEAVQDLPGAVQQRIHLVIFERLISDPLATMQEIYTFIGAEPHRFDPQHLRVRPHESDSHYRHKYPHPQRMSILEPAPHDIPTRIQSELEKTYPWFYEHFYPGWELKATKT</sequence>
<dbReference type="AlphaFoldDB" id="A0A411HG60"/>
<dbReference type="SUPFAM" id="SSF52540">
    <property type="entry name" value="P-loop containing nucleoside triphosphate hydrolases"/>
    <property type="match status" value="1"/>
</dbReference>
<dbReference type="GO" id="GO:0016740">
    <property type="term" value="F:transferase activity"/>
    <property type="evidence" value="ECO:0007669"/>
    <property type="project" value="UniProtKB-KW"/>
</dbReference>
<keyword evidence="2" id="KW-1185">Reference proteome</keyword>
<name>A0A411HG60_9GAMM</name>
<organism evidence="1 2">
    <name type="scientific">Pseudolysobacter antarcticus</name>
    <dbReference type="NCBI Taxonomy" id="2511995"/>
    <lineage>
        <taxon>Bacteria</taxon>
        <taxon>Pseudomonadati</taxon>
        <taxon>Pseudomonadota</taxon>
        <taxon>Gammaproteobacteria</taxon>
        <taxon>Lysobacterales</taxon>
        <taxon>Rhodanobacteraceae</taxon>
        <taxon>Pseudolysobacter</taxon>
    </lineage>
</organism>
<reference evidence="1 2" key="1">
    <citation type="submission" date="2019-01" db="EMBL/GenBank/DDBJ databases">
        <title>Pseudolysobacter antarctica gen. nov., sp. nov., isolated from Fildes Peninsula, Antarctica.</title>
        <authorList>
            <person name="Wei Z."/>
            <person name="Peng F."/>
        </authorList>
    </citation>
    <scope>NUCLEOTIDE SEQUENCE [LARGE SCALE GENOMIC DNA]</scope>
    <source>
        <strain evidence="1 2">AQ6-296</strain>
    </source>
</reference>
<accession>A0A411HG60</accession>
<dbReference type="Proteomes" id="UP000291562">
    <property type="component" value="Chromosome"/>
</dbReference>
<keyword evidence="1" id="KW-0808">Transferase</keyword>
<dbReference type="OrthoDB" id="9766687at2"/>
<protein>
    <submittedName>
        <fullName evidence="1">Sulfotransferase</fullName>
    </submittedName>
</protein>
<proteinExistence type="predicted"/>
<dbReference type="Pfam" id="PF13469">
    <property type="entry name" value="Sulfotransfer_3"/>
    <property type="match status" value="1"/>
</dbReference>
<dbReference type="KEGG" id="xbc:ELE36_03035"/>
<dbReference type="EMBL" id="CP035704">
    <property type="protein sequence ID" value="QBB69430.1"/>
    <property type="molecule type" value="Genomic_DNA"/>
</dbReference>
<evidence type="ECO:0000313" key="1">
    <source>
        <dbReference type="EMBL" id="QBB69430.1"/>
    </source>
</evidence>
<gene>
    <name evidence="1" type="ORF">ELE36_03035</name>
</gene>